<dbReference type="Proteomes" id="UP001140091">
    <property type="component" value="Unassembled WGS sequence"/>
</dbReference>
<feature type="transmembrane region" description="Helical" evidence="1">
    <location>
        <begin position="80"/>
        <end position="100"/>
    </location>
</feature>
<dbReference type="EMBL" id="JANBPK010001212">
    <property type="protein sequence ID" value="KAJ2924615.1"/>
    <property type="molecule type" value="Genomic_DNA"/>
</dbReference>
<proteinExistence type="predicted"/>
<comment type="caution">
    <text evidence="2">The sequence shown here is derived from an EMBL/GenBank/DDBJ whole genome shotgun (WGS) entry which is preliminary data.</text>
</comment>
<keyword evidence="3" id="KW-1185">Reference proteome</keyword>
<feature type="transmembrane region" description="Helical" evidence="1">
    <location>
        <begin position="183"/>
        <end position="204"/>
    </location>
</feature>
<feature type="transmembrane region" description="Helical" evidence="1">
    <location>
        <begin position="6"/>
        <end position="25"/>
    </location>
</feature>
<evidence type="ECO:0000256" key="1">
    <source>
        <dbReference type="SAM" id="Phobius"/>
    </source>
</evidence>
<dbReference type="OrthoDB" id="3357408at2759"/>
<keyword evidence="1" id="KW-1133">Transmembrane helix</keyword>
<feature type="transmembrane region" description="Helical" evidence="1">
    <location>
        <begin position="141"/>
        <end position="163"/>
    </location>
</feature>
<sequence>MVEVGIHLFMALYGLSVFLETPEPLRKGRKRYIAVSFVLTTLKALTASLDMAHYFQTLFKSTSTDHWHELFHGSYRDWKYLTSTASLGLVIIIGNALLVYRCYKVCVEYWWVTILPMMTSLSALVFYFVSYYSTGSDIGLIYSVVSTLLTVLTNIIVTALITIRLLRARRTLEKLLPSADVRVYTGVIAILIESAAPLTIFGIITSAMKLAPSQDSRGRMICGILFDSLFYSFCALSPHMIIFRVTTGRSFTNLPLAKDGVVTNPIQFAHRTAESSFLQSALNREFGQNGGAETEQGLDSGVGELASQTRTSIIHVAREKWNDGGRSRRPGRDLNIFSG</sequence>
<accession>A0A9W8IXT3</accession>
<keyword evidence="1" id="KW-0472">Membrane</keyword>
<protein>
    <submittedName>
        <fullName evidence="2">Uncharacterized protein</fullName>
    </submittedName>
</protein>
<feature type="transmembrane region" description="Helical" evidence="1">
    <location>
        <begin position="109"/>
        <end position="129"/>
    </location>
</feature>
<gene>
    <name evidence="2" type="ORF">H1R20_g12486</name>
</gene>
<name>A0A9W8IXT3_9AGAR</name>
<evidence type="ECO:0000313" key="2">
    <source>
        <dbReference type="EMBL" id="KAJ2924615.1"/>
    </source>
</evidence>
<feature type="transmembrane region" description="Helical" evidence="1">
    <location>
        <begin position="224"/>
        <end position="243"/>
    </location>
</feature>
<feature type="non-terminal residue" evidence="2">
    <location>
        <position position="339"/>
    </location>
</feature>
<keyword evidence="1" id="KW-0812">Transmembrane</keyword>
<feature type="transmembrane region" description="Helical" evidence="1">
    <location>
        <begin position="32"/>
        <end position="55"/>
    </location>
</feature>
<dbReference type="AlphaFoldDB" id="A0A9W8IXT3"/>
<organism evidence="2 3">
    <name type="scientific">Candolleomyces eurysporus</name>
    <dbReference type="NCBI Taxonomy" id="2828524"/>
    <lineage>
        <taxon>Eukaryota</taxon>
        <taxon>Fungi</taxon>
        <taxon>Dikarya</taxon>
        <taxon>Basidiomycota</taxon>
        <taxon>Agaricomycotina</taxon>
        <taxon>Agaricomycetes</taxon>
        <taxon>Agaricomycetidae</taxon>
        <taxon>Agaricales</taxon>
        <taxon>Agaricineae</taxon>
        <taxon>Psathyrellaceae</taxon>
        <taxon>Candolleomyces</taxon>
    </lineage>
</organism>
<reference evidence="2" key="1">
    <citation type="submission" date="2022-06" db="EMBL/GenBank/DDBJ databases">
        <title>Genome Sequence of Candolleomyces eurysporus.</title>
        <authorList>
            <person name="Buettner E."/>
        </authorList>
    </citation>
    <scope>NUCLEOTIDE SEQUENCE</scope>
    <source>
        <strain evidence="2">VTCC 930004</strain>
    </source>
</reference>
<evidence type="ECO:0000313" key="3">
    <source>
        <dbReference type="Proteomes" id="UP001140091"/>
    </source>
</evidence>